<feature type="signal peptide" evidence="1">
    <location>
        <begin position="1"/>
        <end position="20"/>
    </location>
</feature>
<reference evidence="3" key="1">
    <citation type="submission" date="2022-07" db="EMBL/GenBank/DDBJ databases">
        <title>Phylogenomic reconstructions and comparative analyses of Kickxellomycotina fungi.</title>
        <authorList>
            <person name="Reynolds N.K."/>
            <person name="Stajich J.E."/>
            <person name="Barry K."/>
            <person name="Grigoriev I.V."/>
            <person name="Crous P."/>
            <person name="Smith M.E."/>
        </authorList>
    </citation>
    <scope>NUCLEOTIDE SEQUENCE</scope>
    <source>
        <strain evidence="3">NBRC 105413</strain>
    </source>
</reference>
<protein>
    <recommendedName>
        <fullName evidence="2">Fungal lipase-type domain-containing protein</fullName>
    </recommendedName>
</protein>
<evidence type="ECO:0000313" key="4">
    <source>
        <dbReference type="Proteomes" id="UP001145021"/>
    </source>
</evidence>
<dbReference type="AlphaFoldDB" id="A0A9W7XKI4"/>
<keyword evidence="4" id="KW-1185">Reference proteome</keyword>
<evidence type="ECO:0000313" key="3">
    <source>
        <dbReference type="EMBL" id="KAJ1645137.1"/>
    </source>
</evidence>
<name>A0A9W7XKI4_9FUNG</name>
<dbReference type="SUPFAM" id="SSF53474">
    <property type="entry name" value="alpha/beta-Hydrolases"/>
    <property type="match status" value="1"/>
</dbReference>
<gene>
    <name evidence="3" type="ORF">LPJ64_003244</name>
</gene>
<dbReference type="Gene3D" id="3.40.50.1820">
    <property type="entry name" value="alpha/beta hydrolase"/>
    <property type="match status" value="1"/>
</dbReference>
<accession>A0A9W7XKI4</accession>
<dbReference type="EMBL" id="JANBOH010000122">
    <property type="protein sequence ID" value="KAJ1645137.1"/>
    <property type="molecule type" value="Genomic_DNA"/>
</dbReference>
<dbReference type="InterPro" id="IPR002921">
    <property type="entry name" value="Fungal_lipase-type"/>
</dbReference>
<proteinExistence type="predicted"/>
<dbReference type="InterPro" id="IPR029058">
    <property type="entry name" value="AB_hydrolase_fold"/>
</dbReference>
<sequence>MKLFSQWAALSGSFLQLFSGQEQQQQQQNTEPAVDLPFLEHWGHYAAATYQRFENWQGCTACQLADIQQTRLNATWSTMFPAAFSRGYVGVNREHKEIVVAFRGSTHIMDALSDIQLFQSPWPLDISGSLVHSGFLQAYLAARPHVFRSLDTLLLASDDPELKDYTLCFTGHSLGGAQATLAYLDYMMHADQQMLSRNMPKLITFGAPRVGNKYFAKAINGARNFSNVDSLALRVVHEMDLVPRLPRSAYPGQYAHSDREIWARDTTDEESMDLVQCQTFSDSSAHDDGYLEDRNCSAGTNPLLWNVVPDHMVYPGMRLGIPKY</sequence>
<dbReference type="Pfam" id="PF01764">
    <property type="entry name" value="Lipase_3"/>
    <property type="match status" value="1"/>
</dbReference>
<organism evidence="3 4">
    <name type="scientific">Coemansia asiatica</name>
    <dbReference type="NCBI Taxonomy" id="1052880"/>
    <lineage>
        <taxon>Eukaryota</taxon>
        <taxon>Fungi</taxon>
        <taxon>Fungi incertae sedis</taxon>
        <taxon>Zoopagomycota</taxon>
        <taxon>Kickxellomycotina</taxon>
        <taxon>Kickxellomycetes</taxon>
        <taxon>Kickxellales</taxon>
        <taxon>Kickxellaceae</taxon>
        <taxon>Coemansia</taxon>
    </lineage>
</organism>
<dbReference type="CDD" id="cd00519">
    <property type="entry name" value="Lipase_3"/>
    <property type="match status" value="1"/>
</dbReference>
<feature type="chain" id="PRO_5040930155" description="Fungal lipase-type domain-containing protein" evidence="1">
    <location>
        <begin position="21"/>
        <end position="324"/>
    </location>
</feature>
<keyword evidence="1" id="KW-0732">Signal</keyword>
<dbReference type="Proteomes" id="UP001145021">
    <property type="component" value="Unassembled WGS sequence"/>
</dbReference>
<evidence type="ECO:0000256" key="1">
    <source>
        <dbReference type="SAM" id="SignalP"/>
    </source>
</evidence>
<dbReference type="PANTHER" id="PTHR45856">
    <property type="entry name" value="ALPHA/BETA-HYDROLASES SUPERFAMILY PROTEIN"/>
    <property type="match status" value="1"/>
</dbReference>
<dbReference type="PANTHER" id="PTHR45856:SF25">
    <property type="entry name" value="FUNGAL LIPASE-LIKE DOMAIN-CONTAINING PROTEIN"/>
    <property type="match status" value="1"/>
</dbReference>
<feature type="domain" description="Fungal lipase-type" evidence="2">
    <location>
        <begin position="99"/>
        <end position="247"/>
    </location>
</feature>
<evidence type="ECO:0000259" key="2">
    <source>
        <dbReference type="Pfam" id="PF01764"/>
    </source>
</evidence>
<dbReference type="InterPro" id="IPR051218">
    <property type="entry name" value="Sec_MonoDiacylglyc_Lipase"/>
</dbReference>
<dbReference type="GO" id="GO:0006629">
    <property type="term" value="P:lipid metabolic process"/>
    <property type="evidence" value="ECO:0007669"/>
    <property type="project" value="InterPro"/>
</dbReference>
<comment type="caution">
    <text evidence="3">The sequence shown here is derived from an EMBL/GenBank/DDBJ whole genome shotgun (WGS) entry which is preliminary data.</text>
</comment>